<dbReference type="SMART" id="SM00382">
    <property type="entry name" value="AAA"/>
    <property type="match status" value="1"/>
</dbReference>
<feature type="domain" description="ABC transporter" evidence="16">
    <location>
        <begin position="12"/>
        <end position="251"/>
    </location>
</feature>
<comment type="similarity">
    <text evidence="2">Belongs to the ABC transporter superfamily.</text>
</comment>
<evidence type="ECO:0000256" key="3">
    <source>
        <dbReference type="ARBA" id="ARBA00022448"/>
    </source>
</evidence>
<dbReference type="EMBL" id="UYIO01000001">
    <property type="protein sequence ID" value="VDG77032.1"/>
    <property type="molecule type" value="Genomic_DNA"/>
</dbReference>
<keyword evidence="10" id="KW-0921">Nickel transport</keyword>
<evidence type="ECO:0000256" key="6">
    <source>
        <dbReference type="ARBA" id="ARBA00022741"/>
    </source>
</evidence>
<evidence type="ECO:0000256" key="1">
    <source>
        <dbReference type="ARBA" id="ARBA00004202"/>
    </source>
</evidence>
<evidence type="ECO:0000256" key="12">
    <source>
        <dbReference type="ARBA" id="ARBA00038669"/>
    </source>
</evidence>
<evidence type="ECO:0000256" key="5">
    <source>
        <dbReference type="ARBA" id="ARBA00022596"/>
    </source>
</evidence>
<dbReference type="AlphaFoldDB" id="A0A7Z8YA09"/>
<evidence type="ECO:0000256" key="9">
    <source>
        <dbReference type="ARBA" id="ARBA00023065"/>
    </source>
</evidence>
<keyword evidence="4" id="KW-1003">Cell membrane</keyword>
<reference evidence="17 18" key="1">
    <citation type="submission" date="2018-11" db="EMBL/GenBank/DDBJ databases">
        <authorList>
            <consortium name="Pathogen Informatics"/>
        </authorList>
    </citation>
    <scope>NUCLEOTIDE SEQUENCE [LARGE SCALE GENOMIC DNA]</scope>
    <source>
        <strain evidence="17 18">NCTC10327</strain>
    </source>
</reference>
<dbReference type="PANTHER" id="PTHR43297:SF13">
    <property type="entry name" value="NICKEL ABC TRANSPORTER, ATP-BINDING PROTEIN"/>
    <property type="match status" value="1"/>
</dbReference>
<comment type="subunit">
    <text evidence="12">The complex is composed of two ATP-binding proteins (NikD and NikE), two transmembrane proteins (NikB and NikC) and a solute-binding protein (NikA).</text>
</comment>
<comment type="caution">
    <text evidence="17">The sequence shown here is derived from an EMBL/GenBank/DDBJ whole genome shotgun (WGS) entry which is preliminary data.</text>
</comment>
<evidence type="ECO:0000256" key="4">
    <source>
        <dbReference type="ARBA" id="ARBA00022475"/>
    </source>
</evidence>
<keyword evidence="6" id="KW-0547">Nucleotide-binding</keyword>
<evidence type="ECO:0000256" key="8">
    <source>
        <dbReference type="ARBA" id="ARBA00022967"/>
    </source>
</evidence>
<keyword evidence="7 17" id="KW-0067">ATP-binding</keyword>
<dbReference type="PROSITE" id="PS00211">
    <property type="entry name" value="ABC_TRANSPORTER_1"/>
    <property type="match status" value="1"/>
</dbReference>
<dbReference type="PANTHER" id="PTHR43297">
    <property type="entry name" value="OLIGOPEPTIDE TRANSPORT ATP-BINDING PROTEIN APPD"/>
    <property type="match status" value="1"/>
</dbReference>
<evidence type="ECO:0000256" key="10">
    <source>
        <dbReference type="ARBA" id="ARBA00023112"/>
    </source>
</evidence>
<dbReference type="Pfam" id="PF00005">
    <property type="entry name" value="ABC_tran"/>
    <property type="match status" value="1"/>
</dbReference>
<sequence>MSEDLNTPLLAVRDLSISFLKEDRHGVQHEVPTISNLYAEVYAGQVSAIIGASGSGKSLLAHALLGLYPPGATVKAHIEYDGKQIGDAELRKMRGNQLALIPQSVTSLDPLMRIGNQVLGPDVSDDRRARMNELFDRYGLDAEVADMWPHELSGGMLRRVIFCAALLEDPRVIVADEPTPGMQTELAAKTLQDLRDYAQLGNGVLLITHDLELGLRVADQIGVFYGGRVVETVATDKLLAGEAKHPYTRALIAALPTHEFVAPPDVAALFNTPEVD</sequence>
<keyword evidence="17" id="KW-0378">Hydrolase</keyword>
<dbReference type="GO" id="GO:0005524">
    <property type="term" value="F:ATP binding"/>
    <property type="evidence" value="ECO:0007669"/>
    <property type="project" value="UniProtKB-KW"/>
</dbReference>
<comment type="catalytic activity">
    <reaction evidence="15">
        <text>Ni(2+)(out) + ATP + H2O = Ni(2+)(in) + ADP + phosphate + H(+)</text>
        <dbReference type="Rhea" id="RHEA:15557"/>
        <dbReference type="ChEBI" id="CHEBI:15377"/>
        <dbReference type="ChEBI" id="CHEBI:15378"/>
        <dbReference type="ChEBI" id="CHEBI:30616"/>
        <dbReference type="ChEBI" id="CHEBI:43474"/>
        <dbReference type="ChEBI" id="CHEBI:49786"/>
        <dbReference type="ChEBI" id="CHEBI:456216"/>
        <dbReference type="EC" id="7.2.2.11"/>
    </reaction>
    <physiologicalReaction direction="left-to-right" evidence="15">
        <dbReference type="Rhea" id="RHEA:15558"/>
    </physiologicalReaction>
</comment>
<evidence type="ECO:0000256" key="15">
    <source>
        <dbReference type="ARBA" id="ARBA00048610"/>
    </source>
</evidence>
<evidence type="ECO:0000256" key="14">
    <source>
        <dbReference type="ARBA" id="ARBA00044143"/>
    </source>
</evidence>
<dbReference type="GO" id="GO:0005886">
    <property type="term" value="C:plasma membrane"/>
    <property type="evidence" value="ECO:0007669"/>
    <property type="project" value="UniProtKB-SubCell"/>
</dbReference>
<comment type="subcellular location">
    <subcellularLocation>
        <location evidence="1">Cell membrane</location>
        <topology evidence="1">Peripheral membrane protein</topology>
    </subcellularLocation>
</comment>
<keyword evidence="5" id="KW-0533">Nickel</keyword>
<evidence type="ECO:0000256" key="11">
    <source>
        <dbReference type="ARBA" id="ARBA00023136"/>
    </source>
</evidence>
<dbReference type="SUPFAM" id="SSF52540">
    <property type="entry name" value="P-loop containing nucleoside triphosphate hydrolases"/>
    <property type="match status" value="1"/>
</dbReference>
<evidence type="ECO:0000259" key="16">
    <source>
        <dbReference type="PROSITE" id="PS50893"/>
    </source>
</evidence>
<name>A0A7Z8YA09_9ACTO</name>
<dbReference type="RefSeq" id="WP_185934254.1">
    <property type="nucleotide sequence ID" value="NZ_UYIO01000001.1"/>
</dbReference>
<evidence type="ECO:0000256" key="7">
    <source>
        <dbReference type="ARBA" id="ARBA00022840"/>
    </source>
</evidence>
<keyword evidence="9" id="KW-0406">Ion transport</keyword>
<dbReference type="GO" id="GO:0016887">
    <property type="term" value="F:ATP hydrolysis activity"/>
    <property type="evidence" value="ECO:0007669"/>
    <property type="project" value="InterPro"/>
</dbReference>
<dbReference type="GO" id="GO:0015413">
    <property type="term" value="F:ABC-type nickel transporter activity"/>
    <property type="evidence" value="ECO:0007669"/>
    <property type="project" value="UniProtKB-EC"/>
</dbReference>
<evidence type="ECO:0000313" key="17">
    <source>
        <dbReference type="EMBL" id="VDG77032.1"/>
    </source>
</evidence>
<proteinExistence type="inferred from homology"/>
<gene>
    <name evidence="17" type="primary">gsiA_1</name>
    <name evidence="17" type="ORF">NCTC10327_01652</name>
</gene>
<keyword evidence="3" id="KW-0813">Transport</keyword>
<dbReference type="PROSITE" id="PS50893">
    <property type="entry name" value="ABC_TRANSPORTER_2"/>
    <property type="match status" value="1"/>
</dbReference>
<keyword evidence="8" id="KW-1278">Translocase</keyword>
<evidence type="ECO:0000313" key="18">
    <source>
        <dbReference type="Proteomes" id="UP000269974"/>
    </source>
</evidence>
<organism evidence="17 18">
    <name type="scientific">Actinobaculum suis</name>
    <dbReference type="NCBI Taxonomy" id="1657"/>
    <lineage>
        <taxon>Bacteria</taxon>
        <taxon>Bacillati</taxon>
        <taxon>Actinomycetota</taxon>
        <taxon>Actinomycetes</taxon>
        <taxon>Actinomycetales</taxon>
        <taxon>Actinomycetaceae</taxon>
        <taxon>Actinobaculum</taxon>
    </lineage>
</organism>
<dbReference type="InterPro" id="IPR017871">
    <property type="entry name" value="ABC_transporter-like_CS"/>
</dbReference>
<evidence type="ECO:0000256" key="2">
    <source>
        <dbReference type="ARBA" id="ARBA00005417"/>
    </source>
</evidence>
<accession>A0A7Z8YA09</accession>
<keyword evidence="11" id="KW-0472">Membrane</keyword>
<protein>
    <recommendedName>
        <fullName evidence="14">Nickel import system ATP-binding protein NikD</fullName>
        <ecNumber evidence="13">7.2.2.11</ecNumber>
    </recommendedName>
</protein>
<dbReference type="Gene3D" id="3.40.50.300">
    <property type="entry name" value="P-loop containing nucleotide triphosphate hydrolases"/>
    <property type="match status" value="1"/>
</dbReference>
<dbReference type="EC" id="7.2.2.11" evidence="13"/>
<dbReference type="InterPro" id="IPR003439">
    <property type="entry name" value="ABC_transporter-like_ATP-bd"/>
</dbReference>
<dbReference type="InterPro" id="IPR003593">
    <property type="entry name" value="AAA+_ATPase"/>
</dbReference>
<dbReference type="InterPro" id="IPR027417">
    <property type="entry name" value="P-loop_NTPase"/>
</dbReference>
<evidence type="ECO:0000256" key="13">
    <source>
        <dbReference type="ARBA" id="ARBA00039098"/>
    </source>
</evidence>
<dbReference type="InterPro" id="IPR050388">
    <property type="entry name" value="ABC_Ni/Peptide_Import"/>
</dbReference>
<dbReference type="Proteomes" id="UP000269974">
    <property type="component" value="Unassembled WGS sequence"/>
</dbReference>